<evidence type="ECO:0000256" key="1">
    <source>
        <dbReference type="ARBA" id="ARBA00004613"/>
    </source>
</evidence>
<dbReference type="InParanoid" id="A0A672Z6E0"/>
<evidence type="ECO:0000313" key="4">
    <source>
        <dbReference type="Ensembl" id="ENSSORP00005012405.1"/>
    </source>
</evidence>
<keyword evidence="2" id="KW-0964">Secreted</keyword>
<reference evidence="4" key="2">
    <citation type="submission" date="2025-08" db="UniProtKB">
        <authorList>
            <consortium name="Ensembl"/>
        </authorList>
    </citation>
    <scope>IDENTIFICATION</scope>
</reference>
<reference evidence="4" key="1">
    <citation type="submission" date="2019-06" db="EMBL/GenBank/DDBJ databases">
        <authorList>
            <consortium name="Wellcome Sanger Institute Data Sharing"/>
        </authorList>
    </citation>
    <scope>NUCLEOTIDE SEQUENCE [LARGE SCALE GENOMIC DNA]</scope>
</reference>
<keyword evidence="5" id="KW-1185">Reference proteome</keyword>
<evidence type="ECO:0000313" key="5">
    <source>
        <dbReference type="Proteomes" id="UP000472271"/>
    </source>
</evidence>
<dbReference type="AlphaFoldDB" id="A0A672Z6E0"/>
<dbReference type="Pfam" id="PF05782">
    <property type="entry name" value="ECM1"/>
    <property type="match status" value="2"/>
</dbReference>
<name>A0A672Z6E0_9TELE</name>
<evidence type="ECO:0008006" key="6">
    <source>
        <dbReference type="Google" id="ProtNLM"/>
    </source>
</evidence>
<evidence type="ECO:0000256" key="3">
    <source>
        <dbReference type="ARBA" id="ARBA00022737"/>
    </source>
</evidence>
<dbReference type="InterPro" id="IPR020858">
    <property type="entry name" value="Serum_albumin-like"/>
</dbReference>
<dbReference type="Ensembl" id="ENSSORT00005012802.1">
    <property type="protein sequence ID" value="ENSSORP00005012405.1"/>
    <property type="gene ID" value="ENSSORG00005006530.1"/>
</dbReference>
<dbReference type="FunCoup" id="A0A672Z6E0">
    <property type="interactions" value="962"/>
</dbReference>
<dbReference type="PANTHER" id="PTHR16776:SF3">
    <property type="entry name" value="EXTRACELLULAR MATRIX PROTEIN 1"/>
    <property type="match status" value="1"/>
</dbReference>
<keyword evidence="3" id="KW-0677">Repeat</keyword>
<proteinExistence type="predicted"/>
<dbReference type="GO" id="GO:0030500">
    <property type="term" value="P:regulation of bone mineralization"/>
    <property type="evidence" value="ECO:0007669"/>
    <property type="project" value="TreeGrafter"/>
</dbReference>
<dbReference type="SUPFAM" id="SSF48552">
    <property type="entry name" value="Serum albumin-like"/>
    <property type="match status" value="2"/>
</dbReference>
<dbReference type="InterPro" id="IPR008605">
    <property type="entry name" value="ECM1"/>
</dbReference>
<accession>A0A672Z6E0</accession>
<dbReference type="GO" id="GO:0007165">
    <property type="term" value="P:signal transduction"/>
    <property type="evidence" value="ECO:0007669"/>
    <property type="project" value="InterPro"/>
</dbReference>
<dbReference type="GO" id="GO:0005615">
    <property type="term" value="C:extracellular space"/>
    <property type="evidence" value="ECO:0007669"/>
    <property type="project" value="InterPro"/>
</dbReference>
<dbReference type="Proteomes" id="UP000472271">
    <property type="component" value="Chromosome 16"/>
</dbReference>
<sequence>MREVSCCPSIHPSLSFMFLQKHFKSTVLNTCHLSTGHRTPGVMAPRGRRPAFGPRSFPFKDYPVQFPLSRPNSDNLQAICDHGDHRPRYPVSYFPSSGYGQQRRRAGFVNMAEALFRICCQGNQTWEREVTLCCATQAWEMSVQSFCEEDTSVKDRIYSCCHLQGNERLTCFHNDAQNPNYEATEVLPVTPLPPTVDFNFNPNIFDVNFPPGRPHTDTIDSLCQNQKLRPLYNIKCLPGSGYELLKRDSNSAAKGARMCLLGADQKWREEMNRFCTHEKGENVDFHCCAGEGNDRFDCFQNVSPDPHYNKTSANEELSLSNVCDTHKIIMKKFPVGLPLKSLVKKCCESPTDKSICISQREMSDTLCSSRKTSPPAVRRCCRMPSTEPAQCISKIVMDAVTKATNVSQHKKKKKRCPLS</sequence>
<dbReference type="Gene3D" id="1.10.246.10">
    <property type="match status" value="3"/>
</dbReference>
<comment type="subcellular location">
    <subcellularLocation>
        <location evidence="1">Secreted</location>
    </subcellularLocation>
</comment>
<protein>
    <recommendedName>
        <fullName evidence="6">Extracellular matrix protein 1b</fullName>
    </recommendedName>
</protein>
<dbReference type="PANTHER" id="PTHR16776">
    <property type="entry name" value="EXTRACELLULAR MATRIX PROTEIN 1"/>
    <property type="match status" value="1"/>
</dbReference>
<organism evidence="4 5">
    <name type="scientific">Sphaeramia orbicularis</name>
    <name type="common">orbiculate cardinalfish</name>
    <dbReference type="NCBI Taxonomy" id="375764"/>
    <lineage>
        <taxon>Eukaryota</taxon>
        <taxon>Metazoa</taxon>
        <taxon>Chordata</taxon>
        <taxon>Craniata</taxon>
        <taxon>Vertebrata</taxon>
        <taxon>Euteleostomi</taxon>
        <taxon>Actinopterygii</taxon>
        <taxon>Neopterygii</taxon>
        <taxon>Teleostei</taxon>
        <taxon>Neoteleostei</taxon>
        <taxon>Acanthomorphata</taxon>
        <taxon>Gobiaria</taxon>
        <taxon>Kurtiformes</taxon>
        <taxon>Apogonoidei</taxon>
        <taxon>Apogonidae</taxon>
        <taxon>Apogoninae</taxon>
        <taxon>Sphaeramia</taxon>
    </lineage>
</organism>
<evidence type="ECO:0000256" key="2">
    <source>
        <dbReference type="ARBA" id="ARBA00022525"/>
    </source>
</evidence>
<reference evidence="4" key="3">
    <citation type="submission" date="2025-09" db="UniProtKB">
        <authorList>
            <consortium name="Ensembl"/>
        </authorList>
    </citation>
    <scope>IDENTIFICATION</scope>
</reference>